<organism evidence="2 3">
    <name type="scientific">Streptomyces plumbiresistens</name>
    <dbReference type="NCBI Taxonomy" id="511811"/>
    <lineage>
        <taxon>Bacteria</taxon>
        <taxon>Bacillati</taxon>
        <taxon>Actinomycetota</taxon>
        <taxon>Actinomycetes</taxon>
        <taxon>Kitasatosporales</taxon>
        <taxon>Streptomycetaceae</taxon>
        <taxon>Streptomyces</taxon>
    </lineage>
</organism>
<proteinExistence type="predicted"/>
<dbReference type="CDD" id="cd00093">
    <property type="entry name" value="HTH_XRE"/>
    <property type="match status" value="1"/>
</dbReference>
<protein>
    <submittedName>
        <fullName evidence="2">Transcriptional regulator WhiJ</fullName>
    </submittedName>
</protein>
<accession>A0ABP7RVT4</accession>
<reference evidence="3" key="1">
    <citation type="journal article" date="2019" name="Int. J. Syst. Evol. Microbiol.">
        <title>The Global Catalogue of Microorganisms (GCM) 10K type strain sequencing project: providing services to taxonomists for standard genome sequencing and annotation.</title>
        <authorList>
            <consortium name="The Broad Institute Genomics Platform"/>
            <consortium name="The Broad Institute Genome Sequencing Center for Infectious Disease"/>
            <person name="Wu L."/>
            <person name="Ma J."/>
        </authorList>
    </citation>
    <scope>NUCLEOTIDE SEQUENCE [LARGE SCALE GENOMIC DNA]</scope>
    <source>
        <strain evidence="3">JCM 16924</strain>
    </source>
</reference>
<dbReference type="InterPro" id="IPR010982">
    <property type="entry name" value="Lambda_DNA-bd_dom_sf"/>
</dbReference>
<dbReference type="Pfam" id="PF13560">
    <property type="entry name" value="HTH_31"/>
    <property type="match status" value="1"/>
</dbReference>
<dbReference type="InterPro" id="IPR001387">
    <property type="entry name" value="Cro/C1-type_HTH"/>
</dbReference>
<comment type="caution">
    <text evidence="2">The sequence shown here is derived from an EMBL/GenBank/DDBJ whole genome shotgun (WGS) entry which is preliminary data.</text>
</comment>
<sequence>MAPRSQPTARQVRLGTELRRLREAAGLKAREVAGLLNSTSAQMSQVEAGNVGVSEERVRRLAAHYDCTDEALIDALVAMATDRTQGWWEEYRGVLPPVFQDTAEVEHHATFLREVVITYVPGLLQTADYARAVYAYVHPGLPESELIPRVEHRMMRRAVIEGGSPTPYETLIHECALRVRVSDRDVSRAQLQEILGQIEQGHATVRVIPIDQDGFGGAGISMMYAGGPVPQLDTGLRDAPTGVAFIDAEAQLKKLRTLFLTIQAASLDPNTSRDFIHRLTKEL</sequence>
<dbReference type="PROSITE" id="PS50943">
    <property type="entry name" value="HTH_CROC1"/>
    <property type="match status" value="1"/>
</dbReference>
<evidence type="ECO:0000313" key="2">
    <source>
        <dbReference type="EMBL" id="GAA4002799.1"/>
    </source>
</evidence>
<name>A0ABP7RVT4_9ACTN</name>
<dbReference type="SMART" id="SM00530">
    <property type="entry name" value="HTH_XRE"/>
    <property type="match status" value="1"/>
</dbReference>
<dbReference type="RefSeq" id="WP_345565905.1">
    <property type="nucleotide sequence ID" value="NZ_BAAAZX010000013.1"/>
</dbReference>
<dbReference type="InterPro" id="IPR043917">
    <property type="entry name" value="DUF5753"/>
</dbReference>
<evidence type="ECO:0000313" key="3">
    <source>
        <dbReference type="Proteomes" id="UP001500456"/>
    </source>
</evidence>
<evidence type="ECO:0000259" key="1">
    <source>
        <dbReference type="PROSITE" id="PS50943"/>
    </source>
</evidence>
<dbReference type="Proteomes" id="UP001500456">
    <property type="component" value="Unassembled WGS sequence"/>
</dbReference>
<dbReference type="SUPFAM" id="SSF47413">
    <property type="entry name" value="lambda repressor-like DNA-binding domains"/>
    <property type="match status" value="1"/>
</dbReference>
<gene>
    <name evidence="2" type="primary">whiJ_2</name>
    <name evidence="2" type="ORF">GCM10022232_47140</name>
</gene>
<dbReference type="EMBL" id="BAAAZX010000013">
    <property type="protein sequence ID" value="GAA4002799.1"/>
    <property type="molecule type" value="Genomic_DNA"/>
</dbReference>
<dbReference type="Pfam" id="PF19054">
    <property type="entry name" value="DUF5753"/>
    <property type="match status" value="1"/>
</dbReference>
<dbReference type="Gene3D" id="1.10.260.40">
    <property type="entry name" value="lambda repressor-like DNA-binding domains"/>
    <property type="match status" value="1"/>
</dbReference>
<keyword evidence="3" id="KW-1185">Reference proteome</keyword>
<feature type="domain" description="HTH cro/C1-type" evidence="1">
    <location>
        <begin position="18"/>
        <end position="72"/>
    </location>
</feature>